<sequence length="781" mass="86720">MRIHLHIGPDAATAERVQRVFDAARDRLTAQGIRYAQAPGARNHTRLFMAVSDPDSPDSLRFHRGFGDAPSQAALRADLLKDLADEVATHAPRHLVLCAAQLGTGLHNRNDLLRLRDLLADLSDEITVHLHLDDPARLLARRYGAQVLEGRIRPLSLEQSLLERPDFAAAARATWPTPQPHRSLFAEAQGAGFWLDLPTLAASWADVFGADALRCHTLDPGALFGPQGARVALAALGIEGDPGEAGAEPLPEEPSAVWLARARMMNDVLLRYAAKQGAPIPRALWRKLLVEIKRPGPPIAPGSLHRVSARFAEGLAALATAHPAVDPARLRPDTPAGDWREPDPELGFRATQYLMAFRWRIDAAMKDERDKAALSAALQPVDGAQPVDRLLSPGAQAALPDSAKQVFLRLRRSAYAPHNRLGMVDEEALAAPFSAAQSRMDATRRVIVACMKNEAPYVLEWIAHHRALGFDAFLVYTNDCDDGTDALLDRLQALGLVQHRDNGAWKGRSPQQHALDLSLKEPMLRQADWIAHIDVDEFVNIRCGNGTLDDLFARIGDATNVAMTWRLFGHNGVTRLDDRLVIEQFDRAAPRHVPKPHTAWGFKTLFRNIGAYGKLSCHRPNRLDAEKAGQVRWVNGSGQDMTDEVLRNGWRNSRKSIGYDLVQLNHYALRSAESFLIKRQRGRALHVDRSIGLNYWIRMDWSYARDITIQRNIPRVAAERARLLEDPVLRALHDEGLAWHRAKAAELHANPEFAALRDQALALDLTEMERVAYALALDMDS</sequence>
<organism evidence="4 5">
    <name type="scientific">Thetidibacter halocola</name>
    <dbReference type="NCBI Taxonomy" id="2827239"/>
    <lineage>
        <taxon>Bacteria</taxon>
        <taxon>Pseudomonadati</taxon>
        <taxon>Pseudomonadota</taxon>
        <taxon>Alphaproteobacteria</taxon>
        <taxon>Rhodobacterales</taxon>
        <taxon>Roseobacteraceae</taxon>
        <taxon>Thetidibacter</taxon>
    </lineage>
</organism>
<dbReference type="GO" id="GO:0016757">
    <property type="term" value="F:glycosyltransferase activity"/>
    <property type="evidence" value="ECO:0007669"/>
    <property type="project" value="TreeGrafter"/>
</dbReference>
<evidence type="ECO:0000313" key="4">
    <source>
        <dbReference type="EMBL" id="MBS0122879.1"/>
    </source>
</evidence>
<dbReference type="EMBL" id="JAGTUU010000001">
    <property type="protein sequence ID" value="MBS0122879.1"/>
    <property type="molecule type" value="Genomic_DNA"/>
</dbReference>
<evidence type="ECO:0000313" key="5">
    <source>
        <dbReference type="Proteomes" id="UP000681356"/>
    </source>
</evidence>
<dbReference type="GO" id="GO:0005737">
    <property type="term" value="C:cytoplasm"/>
    <property type="evidence" value="ECO:0007669"/>
    <property type="project" value="TreeGrafter"/>
</dbReference>
<accession>A0A8J7WAE0</accession>
<dbReference type="RefSeq" id="WP_212534848.1">
    <property type="nucleotide sequence ID" value="NZ_JAGTUU010000001.1"/>
</dbReference>
<evidence type="ECO:0000256" key="1">
    <source>
        <dbReference type="ARBA" id="ARBA00004167"/>
    </source>
</evidence>
<proteinExistence type="predicted"/>
<keyword evidence="3" id="KW-1133">Transmembrane helix</keyword>
<keyword evidence="5" id="KW-1185">Reference proteome</keyword>
<dbReference type="PANTHER" id="PTHR21461:SF69">
    <property type="entry name" value="GLYCOSYLTRANSFERASE FAMILY 92 PROTEIN"/>
    <property type="match status" value="1"/>
</dbReference>
<gene>
    <name evidence="4" type="ORF">KB874_01940</name>
</gene>
<keyword evidence="2" id="KW-0812">Transmembrane</keyword>
<protein>
    <submittedName>
        <fullName evidence="4">Glycosyltransferase family 2 protein</fullName>
    </submittedName>
</protein>
<keyword evidence="3" id="KW-0472">Membrane</keyword>
<comment type="subcellular location">
    <subcellularLocation>
        <location evidence="1">Membrane</location>
        <topology evidence="1">Single-pass membrane protein</topology>
    </subcellularLocation>
</comment>
<evidence type="ECO:0000256" key="3">
    <source>
        <dbReference type="ARBA" id="ARBA00022989"/>
    </source>
</evidence>
<dbReference type="Proteomes" id="UP000681356">
    <property type="component" value="Unassembled WGS sequence"/>
</dbReference>
<dbReference type="Pfam" id="PF13704">
    <property type="entry name" value="Glyco_tranf_2_4"/>
    <property type="match status" value="1"/>
</dbReference>
<evidence type="ECO:0000256" key="2">
    <source>
        <dbReference type="ARBA" id="ARBA00022692"/>
    </source>
</evidence>
<comment type="caution">
    <text evidence="4">The sequence shown here is derived from an EMBL/GenBank/DDBJ whole genome shotgun (WGS) entry which is preliminary data.</text>
</comment>
<name>A0A8J7WAE0_9RHOB</name>
<dbReference type="PANTHER" id="PTHR21461">
    <property type="entry name" value="GLYCOSYLTRANSFERASE FAMILY 92 PROTEIN"/>
    <property type="match status" value="1"/>
</dbReference>
<dbReference type="AlphaFoldDB" id="A0A8J7WAE0"/>
<dbReference type="GO" id="GO:0016020">
    <property type="term" value="C:membrane"/>
    <property type="evidence" value="ECO:0007669"/>
    <property type="project" value="UniProtKB-SubCell"/>
</dbReference>
<reference evidence="4" key="1">
    <citation type="submission" date="2021-04" db="EMBL/GenBank/DDBJ databases">
        <authorList>
            <person name="Yoon J."/>
        </authorList>
    </citation>
    <scope>NUCLEOTIDE SEQUENCE</scope>
    <source>
        <strain evidence="4">KMU-90</strain>
    </source>
</reference>